<dbReference type="InterPro" id="IPR023475">
    <property type="entry name" value="CbiT"/>
</dbReference>
<feature type="binding site" evidence="5">
    <location>
        <position position="91"/>
    </location>
    <ligand>
        <name>S-adenosyl-L-methionine</name>
        <dbReference type="ChEBI" id="CHEBI:59789"/>
    </ligand>
</feature>
<evidence type="ECO:0000256" key="5">
    <source>
        <dbReference type="HAMAP-Rule" id="MF_00786"/>
    </source>
</evidence>
<dbReference type="GO" id="GO:0032259">
    <property type="term" value="P:methylation"/>
    <property type="evidence" value="ECO:0007669"/>
    <property type="project" value="UniProtKB-KW"/>
</dbReference>
<comment type="pathway">
    <text evidence="5">Cofactor biosynthesis; adenosylcobalamin biosynthesis; cob(II)yrinate a,c-diamide from sirohydrochlorin (anaerobic route): step 8/10.</text>
</comment>
<dbReference type="AlphaFoldDB" id="D9PVE3"/>
<evidence type="ECO:0000313" key="8">
    <source>
        <dbReference type="Proteomes" id="UP000000345"/>
    </source>
</evidence>
<dbReference type="STRING" id="79929.MTBMA_c05960"/>
<dbReference type="CDD" id="cd02440">
    <property type="entry name" value="AdoMet_MTases"/>
    <property type="match status" value="1"/>
</dbReference>
<dbReference type="EMBL" id="CP001710">
    <property type="protein sequence ID" value="ADL58191.1"/>
    <property type="molecule type" value="Genomic_DNA"/>
</dbReference>
<dbReference type="Pfam" id="PF13847">
    <property type="entry name" value="Methyltransf_31"/>
    <property type="match status" value="1"/>
</dbReference>
<feature type="domain" description="Methyltransferase" evidence="6">
    <location>
        <begin position="33"/>
        <end position="136"/>
    </location>
</feature>
<comment type="function">
    <text evidence="5">Catalyzes the methylation of C-15 in cobalt-precorrin-6B followed by the decarboxylation of C-12 to form cobalt-precorrin-7.</text>
</comment>
<gene>
    <name evidence="5 7" type="primary">cbiT</name>
    <name evidence="7" type="ordered locus">MTBMA_c05960</name>
</gene>
<dbReference type="InterPro" id="IPR014008">
    <property type="entry name" value="Cbl_synth_MTase_CbiT"/>
</dbReference>
<name>D9PVE3_METTM</name>
<dbReference type="EC" id="2.1.1.196" evidence="5"/>
<dbReference type="PANTHER" id="PTHR43182">
    <property type="entry name" value="COBALT-PRECORRIN-6B C(15)-METHYLTRANSFERASE (DECARBOXYLATING)"/>
    <property type="match status" value="1"/>
</dbReference>
<feature type="binding site" evidence="5">
    <location>
        <begin position="41"/>
        <end position="45"/>
    </location>
    <ligand>
        <name>S-adenosyl-L-methionine</name>
        <dbReference type="ChEBI" id="CHEBI:59789"/>
    </ligand>
</feature>
<keyword evidence="3 5" id="KW-0808">Transferase</keyword>
<comment type="similarity">
    <text evidence="5">Belongs to the methyltransferase superfamily. Archaeal-type CbiT family.</text>
</comment>
<evidence type="ECO:0000259" key="6">
    <source>
        <dbReference type="Pfam" id="PF13847"/>
    </source>
</evidence>
<dbReference type="NCBIfam" id="TIGR02469">
    <property type="entry name" value="CbiT"/>
    <property type="match status" value="1"/>
</dbReference>
<evidence type="ECO:0000256" key="1">
    <source>
        <dbReference type="ARBA" id="ARBA00022573"/>
    </source>
</evidence>
<dbReference type="HOGENOM" id="CLU_094143_0_0_2"/>
<dbReference type="InterPro" id="IPR050714">
    <property type="entry name" value="Cobalamin_biosynth_MTase"/>
</dbReference>
<dbReference type="GeneID" id="9704304"/>
<evidence type="ECO:0000313" key="7">
    <source>
        <dbReference type="EMBL" id="ADL58191.1"/>
    </source>
</evidence>
<keyword evidence="1 5" id="KW-0169">Cobalamin biosynthesis</keyword>
<dbReference type="GO" id="GO:0043776">
    <property type="term" value="F:cobalt-precorrin-6B C5-methyltransferase activity"/>
    <property type="evidence" value="ECO:0007669"/>
    <property type="project" value="RHEA"/>
</dbReference>
<protein>
    <recommendedName>
        <fullName evidence="5">Probable cobalt-precorrin-6B C(15)-methyltransferase (decarboxylating)</fullName>
        <ecNumber evidence="5">2.1.1.196</ecNumber>
    </recommendedName>
</protein>
<keyword evidence="2 5" id="KW-0489">Methyltransferase</keyword>
<dbReference type="GeneID" id="77399377"/>
<keyword evidence="4 5" id="KW-0949">S-adenosyl-L-methionine</keyword>
<dbReference type="Gene3D" id="3.40.50.150">
    <property type="entry name" value="Vaccinia Virus protein VP39"/>
    <property type="match status" value="1"/>
</dbReference>
<dbReference type="PANTHER" id="PTHR43182:SF1">
    <property type="entry name" value="COBALT-PRECORRIN-7 C(5)-METHYLTRANSFERASE"/>
    <property type="match status" value="1"/>
</dbReference>
<dbReference type="SUPFAM" id="SSF53335">
    <property type="entry name" value="S-adenosyl-L-methionine-dependent methyltransferases"/>
    <property type="match status" value="1"/>
</dbReference>
<dbReference type="KEGG" id="mmg:MTBMA_c05960"/>
<dbReference type="InterPro" id="IPR029063">
    <property type="entry name" value="SAM-dependent_MTases_sf"/>
</dbReference>
<dbReference type="InterPro" id="IPR025714">
    <property type="entry name" value="Methyltranfer_dom"/>
</dbReference>
<comment type="catalytic activity">
    <reaction evidence="5">
        <text>Co-precorrin-6B + S-adenosyl-L-methionine = Co-precorrin-7 + S-adenosyl-L-homocysteine + CO2</text>
        <dbReference type="Rhea" id="RHEA:36067"/>
        <dbReference type="ChEBI" id="CHEBI:16526"/>
        <dbReference type="ChEBI" id="CHEBI:57856"/>
        <dbReference type="ChEBI" id="CHEBI:59789"/>
        <dbReference type="ChEBI" id="CHEBI:70791"/>
        <dbReference type="ChEBI" id="CHEBI:72780"/>
        <dbReference type="EC" id="2.1.1.196"/>
    </reaction>
</comment>
<dbReference type="UniPathway" id="UPA00148">
    <property type="reaction ID" value="UER00229"/>
</dbReference>
<proteinExistence type="inferred from homology"/>
<evidence type="ECO:0000256" key="3">
    <source>
        <dbReference type="ARBA" id="ARBA00022679"/>
    </source>
</evidence>
<evidence type="ECO:0000256" key="2">
    <source>
        <dbReference type="ARBA" id="ARBA00022603"/>
    </source>
</evidence>
<organism evidence="7 8">
    <name type="scientific">Methanothermobacter marburgensis (strain ATCC BAA-927 / DSM 2133 / JCM 14651 / NBRC 100331 / OCM 82 / Marburg)</name>
    <name type="common">Methanobacterium thermoautotrophicum</name>
    <dbReference type="NCBI Taxonomy" id="79929"/>
    <lineage>
        <taxon>Archaea</taxon>
        <taxon>Methanobacteriati</taxon>
        <taxon>Methanobacteriota</taxon>
        <taxon>Methanomada group</taxon>
        <taxon>Methanobacteria</taxon>
        <taxon>Methanobacteriales</taxon>
        <taxon>Methanobacteriaceae</taxon>
        <taxon>Methanothermobacter</taxon>
    </lineage>
</organism>
<feature type="binding site" evidence="5">
    <location>
        <position position="62"/>
    </location>
    <ligand>
        <name>S-adenosyl-L-methionine</name>
        <dbReference type="ChEBI" id="CHEBI:59789"/>
    </ligand>
</feature>
<dbReference type="HAMAP" id="MF_00786">
    <property type="entry name" value="CbiT"/>
    <property type="match status" value="1"/>
</dbReference>
<dbReference type="RefSeq" id="WP_013295415.1">
    <property type="nucleotide sequence ID" value="NC_014408.1"/>
</dbReference>
<dbReference type="Proteomes" id="UP000000345">
    <property type="component" value="Chromosome"/>
</dbReference>
<sequence length="188" mass="19994">MIPDHEFIKNPSVPGPTAMEVRCLLMCLADPGKGDTAVDVGCGTGGVTLELSRRAGRVYAIDKSPDAISTTEMNLKKHGLGDNVTLICSDAVEALSEIDALDIAVIGGSGGRLGEILEMVTDKLTDGGRILITAILLETRCEAVKYLKELGFDVNITELSITRGRVLERGTMMVSKNPIAVVYTDNSD</sequence>
<dbReference type="OrthoDB" id="6027at2157"/>
<reference key="1">
    <citation type="submission" date="2009-08" db="EMBL/GenBank/DDBJ databases">
        <title>The genome sequence of Methanothermobacter marburgensis.</title>
        <authorList>
            <person name="Kaster A."/>
            <person name="Seedorf H."/>
            <person name="Goenrich M."/>
            <person name="Wiezer A."/>
            <person name="Liesegang H."/>
            <person name="Thauer R."/>
            <person name="Gottschalk G."/>
        </authorList>
    </citation>
    <scope>NUCLEOTIDE SEQUENCE</scope>
    <source>
        <strain>Marburg</strain>
    </source>
</reference>
<dbReference type="GO" id="GO:0019251">
    <property type="term" value="P:anaerobic cobalamin biosynthetic process"/>
    <property type="evidence" value="ECO:0007669"/>
    <property type="project" value="UniProtKB-UniRule"/>
</dbReference>
<feature type="binding site" evidence="5">
    <location>
        <position position="17"/>
    </location>
    <ligand>
        <name>S-adenosyl-L-methionine</name>
        <dbReference type="ChEBI" id="CHEBI:59789"/>
    </ligand>
</feature>
<keyword evidence="8" id="KW-1185">Reference proteome</keyword>
<reference evidence="7 8" key="2">
    <citation type="journal article" date="2010" name="J. Bacteriol.">
        <title>Complete genome sequence of Methanothermobacter marburgensis, a methanoarchaeon model organism.</title>
        <authorList>
            <person name="Liesegang H."/>
            <person name="Kaster A.K."/>
            <person name="Wiezer A."/>
            <person name="Goenrich M."/>
            <person name="Wollherr A."/>
            <person name="Seedorf H."/>
            <person name="Gottschalk G."/>
            <person name="Thauer R.K."/>
        </authorList>
    </citation>
    <scope>NUCLEOTIDE SEQUENCE [LARGE SCALE GENOMIC DNA]</scope>
    <source>
        <strain evidence="8">ATCC BAA-927 / DSM 2133 / JCM 14651 / NBRC 100331 / OCM 82 / Marburg</strain>
    </source>
</reference>
<evidence type="ECO:0000256" key="4">
    <source>
        <dbReference type="ARBA" id="ARBA00022691"/>
    </source>
</evidence>
<accession>D9PVE3</accession>
<dbReference type="PaxDb" id="79929-MTBMA_c05960"/>
<dbReference type="GO" id="GO:0008276">
    <property type="term" value="F:protein methyltransferase activity"/>
    <property type="evidence" value="ECO:0007669"/>
    <property type="project" value="InterPro"/>
</dbReference>